<evidence type="ECO:0000256" key="2">
    <source>
        <dbReference type="ARBA" id="ARBA00023052"/>
    </source>
</evidence>
<evidence type="ECO:0000259" key="5">
    <source>
        <dbReference type="Pfam" id="PF02775"/>
    </source>
</evidence>
<dbReference type="PANTHER" id="PTHR18968">
    <property type="entry name" value="THIAMINE PYROPHOSPHATE ENZYMES"/>
    <property type="match status" value="1"/>
</dbReference>
<evidence type="ECO:0000313" key="8">
    <source>
        <dbReference type="Proteomes" id="UP000745663"/>
    </source>
</evidence>
<dbReference type="Proteomes" id="UP000745663">
    <property type="component" value="Unassembled WGS sequence"/>
</dbReference>
<reference evidence="7 8" key="1">
    <citation type="submission" date="2020-08" db="EMBL/GenBank/DDBJ databases">
        <title>Description of novel Pseudomonas species.</title>
        <authorList>
            <person name="Duman M."/>
            <person name="Mulet M."/>
            <person name="Altun S."/>
            <person name="Saticioglu I.B."/>
            <person name="Lalucat J."/>
            <person name="Garcia-Valdes E."/>
        </authorList>
    </citation>
    <scope>NUCLEOTIDE SEQUENCE [LARGE SCALE GENOMIC DNA]</scope>
    <source>
        <strain evidence="7 8">P66</strain>
    </source>
</reference>
<keyword evidence="2 3" id="KW-0786">Thiamine pyrophosphate</keyword>
<comment type="caution">
    <text evidence="7">The sequence shown here is derived from an EMBL/GenBank/DDBJ whole genome shotgun (WGS) entry which is preliminary data.</text>
</comment>
<comment type="similarity">
    <text evidence="1 3">Belongs to the TPP enzyme family.</text>
</comment>
<dbReference type="SUPFAM" id="SSF52518">
    <property type="entry name" value="Thiamin diphosphate-binding fold (THDP-binding)"/>
    <property type="match status" value="2"/>
</dbReference>
<dbReference type="PANTHER" id="PTHR18968:SF13">
    <property type="entry name" value="ACETOLACTATE SYNTHASE CATALYTIC SUBUNIT, MITOCHONDRIAL"/>
    <property type="match status" value="1"/>
</dbReference>
<organism evidence="7 8">
    <name type="scientific">Pseudomonas arcuscaelestis</name>
    <dbReference type="NCBI Taxonomy" id="2710591"/>
    <lineage>
        <taxon>Bacteria</taxon>
        <taxon>Pseudomonadati</taxon>
        <taxon>Pseudomonadota</taxon>
        <taxon>Gammaproteobacteria</taxon>
        <taxon>Pseudomonadales</taxon>
        <taxon>Pseudomonadaceae</taxon>
        <taxon>Pseudomonas</taxon>
    </lineage>
</organism>
<dbReference type="InterPro" id="IPR029035">
    <property type="entry name" value="DHS-like_NAD/FAD-binding_dom"/>
</dbReference>
<dbReference type="CDD" id="cd00568">
    <property type="entry name" value="TPP_enzymes"/>
    <property type="match status" value="1"/>
</dbReference>
<evidence type="ECO:0000313" key="7">
    <source>
        <dbReference type="EMBL" id="MBM5460075.1"/>
    </source>
</evidence>
<dbReference type="RefSeq" id="WP_203585253.1">
    <property type="nucleotide sequence ID" value="NZ_JACOPV010000014.1"/>
</dbReference>
<gene>
    <name evidence="7" type="ORF">H8F21_21145</name>
</gene>
<dbReference type="Pfam" id="PF00205">
    <property type="entry name" value="TPP_enzyme_M"/>
    <property type="match status" value="1"/>
</dbReference>
<sequence>MATCGEVLVKLLEGYGVDHVFGIPGVHTVELYRGLASSSIRHITPRHEQGAGFMADGYARTRGKPGVCFIITGPGMTNITTAMGQAYADSIPMLVISSVQSRNQLGGGRGKLHELPAQGNLVAGVAGFSHTLMSADDLPMVLARAFAVFDGARPRPVHIEIPLDVLVEDADHLLNSTPVRISRAGAAPAAVAQMATLLASARRPLILAGGGAIEASVELTRLAEYLQAPVALTINAKGVLPSNHPLQIGSTQSLVATRELVAEADVVLAIGTELAETDYDVTFKGGFEIPGRLLRIDIDPDQTVRNYPPELALVADATVATQALLVALADQPTPVRTAQWGAGRAARLRERLLADWDAPMHSQTRMLKTLLETLPNAVLVGDSTQPVYTGNLTLDMDHPRRWFNASTGYGTLGYALPAAMGAWLGNAEAIEDRAPVICLIGDGGLQFTLPELASATEAQVPLIVVLWNNQGYEEIKKYMVNRAIEPVGVDIHTPDFIGVAKALGCAAQAVDDVEQLREALRQACARKGPSLIEIDQNRWMQVVPA</sequence>
<proteinExistence type="inferred from homology"/>
<dbReference type="InterPro" id="IPR029061">
    <property type="entry name" value="THDP-binding"/>
</dbReference>
<evidence type="ECO:0000256" key="1">
    <source>
        <dbReference type="ARBA" id="ARBA00007812"/>
    </source>
</evidence>
<dbReference type="EMBL" id="JACOPV010000014">
    <property type="protein sequence ID" value="MBM5460075.1"/>
    <property type="molecule type" value="Genomic_DNA"/>
</dbReference>
<feature type="domain" description="Thiamine pyrophosphate enzyme central" evidence="4">
    <location>
        <begin position="191"/>
        <end position="324"/>
    </location>
</feature>
<evidence type="ECO:0000256" key="3">
    <source>
        <dbReference type="RuleBase" id="RU362132"/>
    </source>
</evidence>
<dbReference type="Pfam" id="PF02776">
    <property type="entry name" value="TPP_enzyme_N"/>
    <property type="match status" value="1"/>
</dbReference>
<dbReference type="Gene3D" id="3.40.50.970">
    <property type="match status" value="2"/>
</dbReference>
<dbReference type="InterPro" id="IPR045229">
    <property type="entry name" value="TPP_enz"/>
</dbReference>
<dbReference type="Gene3D" id="3.40.50.1220">
    <property type="entry name" value="TPP-binding domain"/>
    <property type="match status" value="1"/>
</dbReference>
<dbReference type="InterPro" id="IPR012001">
    <property type="entry name" value="Thiamin_PyroP_enz_TPP-bd_dom"/>
</dbReference>
<dbReference type="Pfam" id="PF02775">
    <property type="entry name" value="TPP_enzyme_C"/>
    <property type="match status" value="1"/>
</dbReference>
<dbReference type="CDD" id="cd07035">
    <property type="entry name" value="TPP_PYR_POX_like"/>
    <property type="match status" value="1"/>
</dbReference>
<evidence type="ECO:0000259" key="4">
    <source>
        <dbReference type="Pfam" id="PF00205"/>
    </source>
</evidence>
<dbReference type="SUPFAM" id="SSF52467">
    <property type="entry name" value="DHS-like NAD/FAD-binding domain"/>
    <property type="match status" value="1"/>
</dbReference>
<feature type="domain" description="Thiamine pyrophosphate enzyme TPP-binding" evidence="5">
    <location>
        <begin position="392"/>
        <end position="534"/>
    </location>
</feature>
<name>A0ABS2C2X9_9PSED</name>
<dbReference type="NCBIfam" id="NF005712">
    <property type="entry name" value="PRK07524.1"/>
    <property type="match status" value="1"/>
</dbReference>
<accession>A0ABS2C2X9</accession>
<protein>
    <submittedName>
        <fullName evidence="7">5-guanidino-2-oxopentanoate decarboxylase</fullName>
    </submittedName>
</protein>
<feature type="domain" description="Thiamine pyrophosphate enzyme N-terminal TPP-binding" evidence="6">
    <location>
        <begin position="3"/>
        <end position="114"/>
    </location>
</feature>
<keyword evidence="8" id="KW-1185">Reference proteome</keyword>
<dbReference type="InterPro" id="IPR012000">
    <property type="entry name" value="Thiamin_PyroP_enz_cen_dom"/>
</dbReference>
<dbReference type="InterPro" id="IPR011766">
    <property type="entry name" value="TPP_enzyme_TPP-bd"/>
</dbReference>
<evidence type="ECO:0000259" key="6">
    <source>
        <dbReference type="Pfam" id="PF02776"/>
    </source>
</evidence>